<protein>
    <recommendedName>
        <fullName evidence="2">Rhodanese domain-containing protein</fullName>
    </recommendedName>
</protein>
<dbReference type="PROSITE" id="PS50206">
    <property type="entry name" value="RHODANESE_3"/>
    <property type="match status" value="1"/>
</dbReference>
<feature type="domain" description="Rhodanese" evidence="2">
    <location>
        <begin position="534"/>
        <end position="553"/>
    </location>
</feature>
<dbReference type="Pfam" id="PF06985">
    <property type="entry name" value="HET"/>
    <property type="match status" value="1"/>
</dbReference>
<dbReference type="EMBL" id="SRQM01000112">
    <property type="protein sequence ID" value="KAG6118145.1"/>
    <property type="molecule type" value="Genomic_DNA"/>
</dbReference>
<dbReference type="InterPro" id="IPR010730">
    <property type="entry name" value="HET"/>
</dbReference>
<dbReference type="InterPro" id="IPR001763">
    <property type="entry name" value="Rhodanese-like_dom"/>
</dbReference>
<dbReference type="Proteomes" id="UP000732380">
    <property type="component" value="Unassembled WGS sequence"/>
</dbReference>
<evidence type="ECO:0000313" key="3">
    <source>
        <dbReference type="EMBL" id="KAG6118145.1"/>
    </source>
</evidence>
<evidence type="ECO:0000256" key="1">
    <source>
        <dbReference type="SAM" id="MobiDB-lite"/>
    </source>
</evidence>
<evidence type="ECO:0000313" key="4">
    <source>
        <dbReference type="Proteomes" id="UP000732380"/>
    </source>
</evidence>
<feature type="region of interest" description="Disordered" evidence="1">
    <location>
        <begin position="1"/>
        <end position="88"/>
    </location>
</feature>
<proteinExistence type="predicted"/>
<dbReference type="PANTHER" id="PTHR33112">
    <property type="entry name" value="DOMAIN PROTEIN, PUTATIVE-RELATED"/>
    <property type="match status" value="1"/>
</dbReference>
<accession>A0A9P7TRW3</accession>
<dbReference type="AlphaFoldDB" id="A0A9P7TRW3"/>
<comment type="caution">
    <text evidence="3">The sequence shown here is derived from an EMBL/GenBank/DDBJ whole genome shotgun (WGS) entry which is preliminary data.</text>
</comment>
<reference evidence="3 4" key="1">
    <citation type="journal article" date="2020" name="bioRxiv">
        <title>Whole genome comparisons of ergot fungi reveals the divergence and evolution of species within the genus Claviceps are the result of varying mechanisms driving genome evolution and host range expansion.</title>
        <authorList>
            <person name="Wyka S.A."/>
            <person name="Mondo S.J."/>
            <person name="Liu M."/>
            <person name="Dettman J."/>
            <person name="Nalam V."/>
            <person name="Broders K.D."/>
        </authorList>
    </citation>
    <scope>NUCLEOTIDE SEQUENCE [LARGE SCALE GENOMIC DNA]</scope>
    <source>
        <strain evidence="3 4">LM576</strain>
    </source>
</reference>
<gene>
    <name evidence="3" type="ORF">E4U13_000483</name>
</gene>
<keyword evidence="4" id="KW-1185">Reference proteome</keyword>
<evidence type="ECO:0000259" key="2">
    <source>
        <dbReference type="PROSITE" id="PS50206"/>
    </source>
</evidence>
<dbReference type="PANTHER" id="PTHR33112:SF1">
    <property type="entry name" value="HETEROKARYON INCOMPATIBILITY DOMAIN-CONTAINING PROTEIN"/>
    <property type="match status" value="1"/>
</dbReference>
<feature type="compositionally biased region" description="Low complexity" evidence="1">
    <location>
        <begin position="69"/>
        <end position="88"/>
    </location>
</feature>
<sequence>MTDRLEPVSPGGGSSGSSGRPTLERRRSKNPIKNMMQHLTVETPREDDDDGSPRHASLIRRLSWRKSRSPSAHSDASTTASAVASAPASVTARNVDPNLCMSCSSLAADIETTLEEIDESFAKILDPASEDAFDGKERFVARLRGLEEDKWATKCPLCKLFWATHVPGQGAGDYSLSAFSSRDTNYLIDTTKMFDMDHPARLKAKGLAPGFLGVVPKKQGDGAKAWDVDPEWFGENGAIYRTLPQTLSTSASSLSSEALAARGRARSADRRTPEPPTLLTDTSWLQKGIWGREIGPTADLSIAANWLQFCDRHHQGRCGRREVSSDPLPGFKLIDCSQSPPKVVERQMTVDYVALSYVAGKDVRGPWPKVVQDAIAVTLELKFRYLWMDKLCIDSDNATERRQHIERMDEIFEGAELTIIAAHGRDARDGLPGVGANTRPTQPAYRFSDGNVTLVSSLRDPRLDIKNSTWFSRGWTYQEGLLARRRLIFTERQIYWECDGMSCPETLILPLATYFDRDQEKMCDFVRPGLLNGVSYMDGSWQAWKKLPQTVEAPSTLSIFRDFDTHIAQYTKRRLTLDHDSLDAFTGITKRLEKTVGRGKLGGLVGIPLWCPPSIMTTRQRPARTKLLFALTTSFWHHTGTVRPRRRRHLPSWTWAGWRGEVELQSSVVMVEQDATTREKKMLNHHYVCATQLTRNEPLSMNWSYSPEILLLSPEGEPLYDFTPGRSPPSFSPGGYLLRVTNPFVLDKVKARVHCSGWVFNDLFVDVKLSRGRGTDFPHPVNPAPGSGSGPSPIREYLEQHARGERMTVLWYIEETMIMLLVLERTSAGTWERVGRARMGFVQDNIKDTIGRFGNLEAMMNQLPLRRLGEDVLIE</sequence>
<organism evidence="3 4">
    <name type="scientific">Claviceps humidiphila</name>
    <dbReference type="NCBI Taxonomy" id="1294629"/>
    <lineage>
        <taxon>Eukaryota</taxon>
        <taxon>Fungi</taxon>
        <taxon>Dikarya</taxon>
        <taxon>Ascomycota</taxon>
        <taxon>Pezizomycotina</taxon>
        <taxon>Sordariomycetes</taxon>
        <taxon>Hypocreomycetidae</taxon>
        <taxon>Hypocreales</taxon>
        <taxon>Clavicipitaceae</taxon>
        <taxon>Claviceps</taxon>
    </lineage>
</organism>
<name>A0A9P7TRW3_9HYPO</name>